<gene>
    <name evidence="2" type="ORF">D9611_007429</name>
</gene>
<accession>A0A8H5CF09</accession>
<dbReference type="AlphaFoldDB" id="A0A8H5CF09"/>
<evidence type="ECO:0000256" key="1">
    <source>
        <dbReference type="SAM" id="MobiDB-lite"/>
    </source>
</evidence>
<protein>
    <submittedName>
        <fullName evidence="2">Uncharacterized protein</fullName>
    </submittedName>
</protein>
<comment type="caution">
    <text evidence="2">The sequence shown here is derived from an EMBL/GenBank/DDBJ whole genome shotgun (WGS) entry which is preliminary data.</text>
</comment>
<evidence type="ECO:0000313" key="3">
    <source>
        <dbReference type="Proteomes" id="UP000541558"/>
    </source>
</evidence>
<dbReference type="Proteomes" id="UP000541558">
    <property type="component" value="Unassembled WGS sequence"/>
</dbReference>
<name>A0A8H5CF09_9AGAR</name>
<reference evidence="2 3" key="1">
    <citation type="journal article" date="2020" name="ISME J.">
        <title>Uncovering the hidden diversity of litter-decomposition mechanisms in mushroom-forming fungi.</title>
        <authorList>
            <person name="Floudas D."/>
            <person name="Bentzer J."/>
            <person name="Ahren D."/>
            <person name="Johansson T."/>
            <person name="Persson P."/>
            <person name="Tunlid A."/>
        </authorList>
    </citation>
    <scope>NUCLEOTIDE SEQUENCE [LARGE SCALE GENOMIC DNA]</scope>
    <source>
        <strain evidence="2 3">CBS 175.51</strain>
    </source>
</reference>
<proteinExistence type="predicted"/>
<keyword evidence="3" id="KW-1185">Reference proteome</keyword>
<dbReference type="EMBL" id="JAACJK010000003">
    <property type="protein sequence ID" value="KAF5340607.1"/>
    <property type="molecule type" value="Genomic_DNA"/>
</dbReference>
<evidence type="ECO:0000313" key="2">
    <source>
        <dbReference type="EMBL" id="KAF5340607.1"/>
    </source>
</evidence>
<feature type="region of interest" description="Disordered" evidence="1">
    <location>
        <begin position="18"/>
        <end position="45"/>
    </location>
</feature>
<organism evidence="2 3">
    <name type="scientific">Ephemerocybe angulata</name>
    <dbReference type="NCBI Taxonomy" id="980116"/>
    <lineage>
        <taxon>Eukaryota</taxon>
        <taxon>Fungi</taxon>
        <taxon>Dikarya</taxon>
        <taxon>Basidiomycota</taxon>
        <taxon>Agaricomycotina</taxon>
        <taxon>Agaricomycetes</taxon>
        <taxon>Agaricomycetidae</taxon>
        <taxon>Agaricales</taxon>
        <taxon>Agaricineae</taxon>
        <taxon>Psathyrellaceae</taxon>
        <taxon>Ephemerocybe</taxon>
    </lineage>
</organism>
<sequence length="136" mass="15451">MSPPSNFILQLRLHPPSIPPPILTGNPHPHQPHPTPTIPPETPSLISPYPAKDAAYLASIKSPTERQNLEARYTWIQSNPEMHGLAIQWKTMRELHEMGMGGSWLVMENRAFRGELVVREDLASRRRAFEALNLFE</sequence>
<feature type="compositionally biased region" description="Pro residues" evidence="1">
    <location>
        <begin position="32"/>
        <end position="42"/>
    </location>
</feature>